<protein>
    <recommendedName>
        <fullName evidence="2">LPS-assembly protein LptD central domain-containing protein</fullName>
    </recommendedName>
</protein>
<sequence length="877" mass="99978">MFFLTFAGKSFAQVNDSINVDQNPKESLQDSTQISQDSIKVKQSMLTDIISTSAIDYRRFDRKENKLYLYNEAKVNYQDYKIDAGIIIIDNNTNEVYAKGIVDSTGVYTQSPVFDQGKNTIKPDSLVFNFNTKKALVYNSRTNQGAFNVKSKTSKRVNDSVYYSADAIFTTDDDLENPDYFFRARKIKFVPDKKIVTSWVNMYIADVPTPLGLPFGYFPLTDKQASGFIIPSFGENVNRGFFLQNGGYYFAISDYVDLALTGDYYSNGSYGFRAQSNYNVRYRFNGNFNFNIEKLLNEERGFPNFSEQSIFNVRWSHQQDSKSNPNSRFSASVNFGSSKYYRESINQNNTGNFLNNTFKSSISYSKTFAGEPQMNLNVTATHSQNTNTERINMTLPTAQFSVGRIYPFAPKDGIKKGIIDNVNLQYNVRAENRINTTDSLFFKPQMFKDAQIGAKHSIPLSTNFKVFDHFSVSASTNLEEVWTLKTIDQSFDEINRTVVRDTTDTFDRYMTYNFSASVGTTVYGMFNFGDDKKIKAIRHVMQPSIGYSINPGFDQYYDSYTKPGIAGIDDQEIEYSRFEGTLYGAPSNRFANNLSFSLTNDFEAKVRKKDSTLVGDERYEKRKLLSNFSIGANYNLAADSLKLSDISLRASIPIIKDKLSINTSGALNMYALDNNNQIIDKLNINNGGSLFRLTRANVSFNYGLKSSDLFGNKDDDKDKSNNGKNRNEKGFDDTDLFGSDNSINDLSQGEIDADKNEDDEDETLYNYKIPWSLNLAYTMTYNNTARQNEISSHSIMFSGDVDLSPKWSVGVSSGYDIKNKGFTFTQLRFSRDLNTWRMNFNWTPFGSRKSWFFFIGIKANVLSDIKYDKNRERDRQL</sequence>
<dbReference type="Proteomes" id="UP000198820">
    <property type="component" value="Unassembled WGS sequence"/>
</dbReference>
<dbReference type="EMBL" id="FNQF01000002">
    <property type="protein sequence ID" value="SDZ92357.1"/>
    <property type="molecule type" value="Genomic_DNA"/>
</dbReference>
<keyword evidence="4" id="KW-1185">Reference proteome</keyword>
<dbReference type="PANTHER" id="PTHR30189:SF1">
    <property type="entry name" value="LPS-ASSEMBLY PROTEIN LPTD"/>
    <property type="match status" value="1"/>
</dbReference>
<evidence type="ECO:0000313" key="4">
    <source>
        <dbReference type="Proteomes" id="UP000198820"/>
    </source>
</evidence>
<dbReference type="Pfam" id="PF19838">
    <property type="entry name" value="LptD_2"/>
    <property type="match status" value="1"/>
</dbReference>
<feature type="region of interest" description="Disordered" evidence="1">
    <location>
        <begin position="711"/>
        <end position="759"/>
    </location>
</feature>
<dbReference type="STRING" id="908615.SAMN05421540_102192"/>
<proteinExistence type="predicted"/>
<gene>
    <name evidence="3" type="ORF">SAMN05421540_102192</name>
</gene>
<dbReference type="InterPro" id="IPR050218">
    <property type="entry name" value="LptD"/>
</dbReference>
<feature type="compositionally biased region" description="Basic and acidic residues" evidence="1">
    <location>
        <begin position="711"/>
        <end position="732"/>
    </location>
</feature>
<dbReference type="AlphaFoldDB" id="A0A1H3WYS9"/>
<evidence type="ECO:0000259" key="2">
    <source>
        <dbReference type="Pfam" id="PF19838"/>
    </source>
</evidence>
<dbReference type="RefSeq" id="WP_234953083.1">
    <property type="nucleotide sequence ID" value="NZ_FNQF01000002.1"/>
</dbReference>
<dbReference type="GO" id="GO:0009279">
    <property type="term" value="C:cell outer membrane"/>
    <property type="evidence" value="ECO:0007669"/>
    <property type="project" value="TreeGrafter"/>
</dbReference>
<evidence type="ECO:0000313" key="3">
    <source>
        <dbReference type="EMBL" id="SDZ92357.1"/>
    </source>
</evidence>
<accession>A0A1H3WYS9</accession>
<dbReference type="PANTHER" id="PTHR30189">
    <property type="entry name" value="LPS-ASSEMBLY PROTEIN"/>
    <property type="match status" value="1"/>
</dbReference>
<organism evidence="3 4">
    <name type="scientific">Psychroflexus halocasei</name>
    <dbReference type="NCBI Taxonomy" id="908615"/>
    <lineage>
        <taxon>Bacteria</taxon>
        <taxon>Pseudomonadati</taxon>
        <taxon>Bacteroidota</taxon>
        <taxon>Flavobacteriia</taxon>
        <taxon>Flavobacteriales</taxon>
        <taxon>Flavobacteriaceae</taxon>
        <taxon>Psychroflexus</taxon>
    </lineage>
</organism>
<name>A0A1H3WYS9_9FLAO</name>
<reference evidence="3 4" key="1">
    <citation type="submission" date="2016-10" db="EMBL/GenBank/DDBJ databases">
        <authorList>
            <person name="de Groot N.N."/>
        </authorList>
    </citation>
    <scope>NUCLEOTIDE SEQUENCE [LARGE SCALE GENOMIC DNA]</scope>
    <source>
        <strain evidence="3 4">DSM 23581</strain>
    </source>
</reference>
<dbReference type="GO" id="GO:1990351">
    <property type="term" value="C:transporter complex"/>
    <property type="evidence" value="ECO:0007669"/>
    <property type="project" value="TreeGrafter"/>
</dbReference>
<evidence type="ECO:0000256" key="1">
    <source>
        <dbReference type="SAM" id="MobiDB-lite"/>
    </source>
</evidence>
<dbReference type="InterPro" id="IPR045659">
    <property type="entry name" value="LptD_2"/>
</dbReference>
<feature type="domain" description="LPS-assembly protein LptD central" evidence="2">
    <location>
        <begin position="195"/>
        <end position="670"/>
    </location>
</feature>